<reference evidence="4" key="1">
    <citation type="submission" date="2025-08" db="UniProtKB">
        <authorList>
            <consortium name="RefSeq"/>
        </authorList>
    </citation>
    <scope>IDENTIFICATION</scope>
    <source>
        <tissue evidence="4">Gonad</tissue>
    </source>
</reference>
<organism evidence="3 4">
    <name type="scientific">Branchiostoma belcheri</name>
    <name type="common">Amphioxus</name>
    <dbReference type="NCBI Taxonomy" id="7741"/>
    <lineage>
        <taxon>Eukaryota</taxon>
        <taxon>Metazoa</taxon>
        <taxon>Chordata</taxon>
        <taxon>Cephalochordata</taxon>
        <taxon>Leptocardii</taxon>
        <taxon>Amphioxiformes</taxon>
        <taxon>Branchiostomatidae</taxon>
        <taxon>Branchiostoma</taxon>
    </lineage>
</organism>
<dbReference type="KEGG" id="bbel:109464404"/>
<dbReference type="OrthoDB" id="6288024at2759"/>
<dbReference type="AlphaFoldDB" id="A0A6P4YDU3"/>
<feature type="region of interest" description="Disordered" evidence="2">
    <location>
        <begin position="352"/>
        <end position="377"/>
    </location>
</feature>
<evidence type="ECO:0000313" key="3">
    <source>
        <dbReference type="Proteomes" id="UP000515135"/>
    </source>
</evidence>
<evidence type="ECO:0000313" key="4">
    <source>
        <dbReference type="RefSeq" id="XP_019616932.1"/>
    </source>
</evidence>
<gene>
    <name evidence="4" type="primary">LOC109464404</name>
</gene>
<keyword evidence="1" id="KW-0175">Coiled coil</keyword>
<feature type="region of interest" description="Disordered" evidence="2">
    <location>
        <begin position="74"/>
        <end position="101"/>
    </location>
</feature>
<sequence>MEDSLSSPPRPRRTLQLASDGTVAFSPLVIPPPCFASQLPRLGPFTLPGTPRSAHGASPDTFMVRLPRSQMDIYPKGDLVQSPSQDSEREASSPWNENTDQNLTEVVSEVTRLQEGQNLELARQRALLTHFQEQLITETERADNTQEEVARVTRRICLAQDESTRKKVSSDVLQKEVQSLVSEGLEVKMKMESQRNKQHDAKRMRAAFRERLSAHRRLVEEHESTEPVRQELARQQDRVAALNTQKHEIETNPDEAEALTSGQRQARVLQELDRLRSEKQRLEQGVALKLGQVNREQERQMQLRQDMEVLRKRNHAQLTRLRRRVDEAERRNHQWNQEACRLEEATAQLQREVEREGAWTQEGDATAQMQDNRLEEK</sequence>
<evidence type="ECO:0000256" key="1">
    <source>
        <dbReference type="SAM" id="Coils"/>
    </source>
</evidence>
<name>A0A6P4YDU3_BRABE</name>
<proteinExistence type="predicted"/>
<dbReference type="RefSeq" id="XP_019616932.1">
    <property type="nucleotide sequence ID" value="XM_019761373.1"/>
</dbReference>
<accession>A0A6P4YDU3</accession>
<dbReference type="Proteomes" id="UP000515135">
    <property type="component" value="Unplaced"/>
</dbReference>
<feature type="coiled-coil region" evidence="1">
    <location>
        <begin position="232"/>
        <end position="338"/>
    </location>
</feature>
<keyword evidence="3" id="KW-1185">Reference proteome</keyword>
<evidence type="ECO:0000256" key="2">
    <source>
        <dbReference type="SAM" id="MobiDB-lite"/>
    </source>
</evidence>
<dbReference type="GeneID" id="109464404"/>
<protein>
    <submittedName>
        <fullName evidence="4">Myosin-3-like isoform X1</fullName>
    </submittedName>
</protein>